<accession>A0A1B9GID7</accession>
<dbReference type="Gene3D" id="3.40.50.300">
    <property type="entry name" value="P-loop containing nucleotide triphosphate hydrolases"/>
    <property type="match status" value="1"/>
</dbReference>
<dbReference type="Proteomes" id="UP000092666">
    <property type="component" value="Unassembled WGS sequence"/>
</dbReference>
<dbReference type="STRING" id="1296120.A0A1B9GID7"/>
<sequence>MPRRKPASAKHKRQKLIDKRALKRGDLTAEEHAAGLHALNKTYGRVYDLPSKSGGPELAGRSDARKLQSRFVALHPTFLARTRDLAFEEILERPLPPSSSVFPLEILTERDADGALTCPQRPRFRYGQTKKEVERNEEGYFKRWLNGIEGVMQSWVDEGDDQGVPRGPTWFETNLEVWRQLWRVTETSSILLLLLDSRCPPLHCPPSLRRYLQTLKPEKEIILVLTKSDLVDPAALQGWKDWVKGWWGIEGVQVVSVRSYDVDLLNEGKGKHKPDIPQDSLDELITALRNAHERLLTPPSWAKEDPVKLREWKATVRPSVDWSALANATPGSSNPPTGTSSRSKTSQEQSQPDDPQDGTSDAHQEQTEGEGQQTARDPTREPLTIGLIGQPNVGKSSLLNALMGEQRVRASRTPGKTKHFQTLLWGDKKEIRVVDCPGLVCPSLVGLEIQALAATIPISQIASMPSCISFASKHLPLETIFKIPYSVSETDVDPYAGKRTYRDPALAEAEKKRREQEERKEKWTAGKIMEGRAIDRGYLTAKSGRPDTNRAANGIMRNLADGRVRWGFYPPPTVTETSESHDESVEVGIRGKEGMGIWLESAHQDILDDERLEPDQEPERDDARSGTDIDGIQAGEDEEDMTGSESGVEENDHEDYEEEENQDENDRGEPVPVAKARGFFAALEVEDEEDEEDEEDDEGDDEGDKADAEGARA</sequence>
<feature type="region of interest" description="Disordered" evidence="5">
    <location>
        <begin position="607"/>
        <end position="713"/>
    </location>
</feature>
<reference evidence="7 8" key="1">
    <citation type="submission" date="2013-07" db="EMBL/GenBank/DDBJ databases">
        <title>The Genome Sequence of Cryptococcus heveanensis BCC8398.</title>
        <authorList>
            <consortium name="The Broad Institute Genome Sequencing Platform"/>
            <person name="Cuomo C."/>
            <person name="Litvintseva A."/>
            <person name="Chen Y."/>
            <person name="Heitman J."/>
            <person name="Sun S."/>
            <person name="Springer D."/>
            <person name="Dromer F."/>
            <person name="Young S.K."/>
            <person name="Zeng Q."/>
            <person name="Gargeya S."/>
            <person name="Fitzgerald M."/>
            <person name="Abouelleil A."/>
            <person name="Alvarado L."/>
            <person name="Berlin A.M."/>
            <person name="Chapman S.B."/>
            <person name="Dewar J."/>
            <person name="Goldberg J."/>
            <person name="Griggs A."/>
            <person name="Gujja S."/>
            <person name="Hansen M."/>
            <person name="Howarth C."/>
            <person name="Imamovic A."/>
            <person name="Larimer J."/>
            <person name="McCowan C."/>
            <person name="Murphy C."/>
            <person name="Pearson M."/>
            <person name="Priest M."/>
            <person name="Roberts A."/>
            <person name="Saif S."/>
            <person name="Shea T."/>
            <person name="Sykes S."/>
            <person name="Wortman J."/>
            <person name="Nusbaum C."/>
            <person name="Birren B."/>
        </authorList>
    </citation>
    <scope>NUCLEOTIDE SEQUENCE [LARGE SCALE GENOMIC DNA]</scope>
    <source>
        <strain evidence="7 8">BCC8398</strain>
    </source>
</reference>
<evidence type="ECO:0000256" key="1">
    <source>
        <dbReference type="ARBA" id="ARBA00022741"/>
    </source>
</evidence>
<keyword evidence="2" id="KW-0342">GTP-binding</keyword>
<dbReference type="SUPFAM" id="SSF52540">
    <property type="entry name" value="P-loop containing nucleoside triphosphate hydrolases"/>
    <property type="match status" value="1"/>
</dbReference>
<dbReference type="OrthoDB" id="61815at2759"/>
<dbReference type="Pfam" id="PF01926">
    <property type="entry name" value="MMR_HSR1"/>
    <property type="match status" value="1"/>
</dbReference>
<feature type="compositionally biased region" description="Acidic residues" evidence="5">
    <location>
        <begin position="635"/>
        <end position="663"/>
    </location>
</feature>
<dbReference type="PRINTS" id="PR00326">
    <property type="entry name" value="GTP1OBG"/>
</dbReference>
<evidence type="ECO:0000256" key="5">
    <source>
        <dbReference type="SAM" id="MobiDB-lite"/>
    </source>
</evidence>
<dbReference type="PANTHER" id="PTHR45709:SF3">
    <property type="entry name" value="GUANINE NUCLEOTIDE-BINDING PROTEIN-LIKE 1"/>
    <property type="match status" value="1"/>
</dbReference>
<dbReference type="GO" id="GO:0005525">
    <property type="term" value="F:GTP binding"/>
    <property type="evidence" value="ECO:0007669"/>
    <property type="project" value="UniProtKB-KW"/>
</dbReference>
<keyword evidence="8" id="KW-1185">Reference proteome</keyword>
<protein>
    <recommendedName>
        <fullName evidence="4">Guanine nucleotide-binding protein-like 1</fullName>
    </recommendedName>
</protein>
<dbReference type="AlphaFoldDB" id="A0A1B9GID7"/>
<evidence type="ECO:0000259" key="6">
    <source>
        <dbReference type="Pfam" id="PF01926"/>
    </source>
</evidence>
<feature type="compositionally biased region" description="Acidic residues" evidence="5">
    <location>
        <begin position="607"/>
        <end position="620"/>
    </location>
</feature>
<reference evidence="8" key="2">
    <citation type="submission" date="2013-12" db="EMBL/GenBank/DDBJ databases">
        <title>Evolution of pathogenesis and genome organization in the Tremellales.</title>
        <authorList>
            <person name="Cuomo C."/>
            <person name="Litvintseva A."/>
            <person name="Heitman J."/>
            <person name="Chen Y."/>
            <person name="Sun S."/>
            <person name="Springer D."/>
            <person name="Dromer F."/>
            <person name="Young S."/>
            <person name="Zeng Q."/>
            <person name="Chapman S."/>
            <person name="Gujja S."/>
            <person name="Saif S."/>
            <person name="Birren B."/>
        </authorList>
    </citation>
    <scope>NUCLEOTIDE SEQUENCE [LARGE SCALE GENOMIC DNA]</scope>
    <source>
        <strain evidence="8">BCC8398</strain>
    </source>
</reference>
<dbReference type="InterPro" id="IPR006073">
    <property type="entry name" value="GTP-bd"/>
</dbReference>
<dbReference type="GO" id="GO:0003924">
    <property type="term" value="F:GTPase activity"/>
    <property type="evidence" value="ECO:0007669"/>
    <property type="project" value="InterPro"/>
</dbReference>
<evidence type="ECO:0000256" key="4">
    <source>
        <dbReference type="ARBA" id="ARBA00039902"/>
    </source>
</evidence>
<feature type="compositionally biased region" description="Acidic residues" evidence="5">
    <location>
        <begin position="684"/>
        <end position="704"/>
    </location>
</feature>
<feature type="compositionally biased region" description="Low complexity" evidence="5">
    <location>
        <begin position="329"/>
        <end position="353"/>
    </location>
</feature>
<evidence type="ECO:0000256" key="2">
    <source>
        <dbReference type="ARBA" id="ARBA00023134"/>
    </source>
</evidence>
<comment type="function">
    <text evidence="3">Possible regulatory or functional link with the histocompatibility cluster.</text>
</comment>
<organism evidence="7 8">
    <name type="scientific">Kwoniella heveanensis BCC8398</name>
    <dbReference type="NCBI Taxonomy" id="1296120"/>
    <lineage>
        <taxon>Eukaryota</taxon>
        <taxon>Fungi</taxon>
        <taxon>Dikarya</taxon>
        <taxon>Basidiomycota</taxon>
        <taxon>Agaricomycotina</taxon>
        <taxon>Tremellomycetes</taxon>
        <taxon>Tremellales</taxon>
        <taxon>Cryptococcaceae</taxon>
        <taxon>Kwoniella</taxon>
    </lineage>
</organism>
<gene>
    <name evidence="7" type="ORF">I316_07623</name>
</gene>
<feature type="region of interest" description="Disordered" evidence="5">
    <location>
        <begin position="323"/>
        <end position="391"/>
    </location>
</feature>
<dbReference type="PANTHER" id="PTHR45709">
    <property type="entry name" value="LARGE SUBUNIT GTPASE 1 HOMOLOG-RELATED"/>
    <property type="match status" value="1"/>
</dbReference>
<evidence type="ECO:0000256" key="3">
    <source>
        <dbReference type="ARBA" id="ARBA00037770"/>
    </source>
</evidence>
<evidence type="ECO:0000313" key="8">
    <source>
        <dbReference type="Proteomes" id="UP000092666"/>
    </source>
</evidence>
<evidence type="ECO:0000313" key="7">
    <source>
        <dbReference type="EMBL" id="OCF30737.1"/>
    </source>
</evidence>
<feature type="domain" description="G" evidence="6">
    <location>
        <begin position="384"/>
        <end position="440"/>
    </location>
</feature>
<dbReference type="EMBL" id="KV700143">
    <property type="protein sequence ID" value="OCF30737.1"/>
    <property type="molecule type" value="Genomic_DNA"/>
</dbReference>
<name>A0A1B9GID7_9TREE</name>
<dbReference type="InterPro" id="IPR043358">
    <property type="entry name" value="GNL1-like"/>
</dbReference>
<proteinExistence type="predicted"/>
<keyword evidence="1" id="KW-0547">Nucleotide-binding</keyword>
<dbReference type="InterPro" id="IPR027417">
    <property type="entry name" value="P-loop_NTPase"/>
</dbReference>